<keyword evidence="5" id="KW-0479">Metal-binding</keyword>
<comment type="catalytic activity">
    <reaction evidence="13">
        <text>ATP + H2O = ADP + phosphate + H(+)</text>
        <dbReference type="Rhea" id="RHEA:13065"/>
        <dbReference type="ChEBI" id="CHEBI:15377"/>
        <dbReference type="ChEBI" id="CHEBI:15378"/>
        <dbReference type="ChEBI" id="CHEBI:30616"/>
        <dbReference type="ChEBI" id="CHEBI:43474"/>
        <dbReference type="ChEBI" id="CHEBI:456216"/>
    </reaction>
</comment>
<dbReference type="NCBIfam" id="TIGR01494">
    <property type="entry name" value="ATPase_P-type"/>
    <property type="match status" value="2"/>
</dbReference>
<keyword evidence="7" id="KW-0967">Endosome</keyword>
<evidence type="ECO:0000256" key="10">
    <source>
        <dbReference type="ARBA" id="ARBA00022967"/>
    </source>
</evidence>
<sequence length="812" mass="89832">MTCDALLMTGTCIVNESVLTGESTPVTKTPALHQNEEYDPTSTHSRHTLYGGTQIIQTRFYHHDKVTAKVVRTGSMTAKGQLIKSILFPKSIGFDFYRDAIRFVFVLFIVSTIGCGYSIYVFFSRGASLETILLRSLDIVTIVVPPALPAAMTVGTVYSQNRLKKNGIFCTAPSRINIAGKVKLVCFDKTGTLTEEGLTVWGILRSEGNTLLDLHDDPSQLPVHSPILQAMAACHSLTKIDNNLCGDPLDLSMFESTQWLLEEPGTETNRFDMLAPTIVRPSKRYFRSVPLEIGIVRQFPFNSNAQCMSVITRTLGASHMTLYTKGAPEKIQNMCLPETVPDNMSATLSYYTSAGFRVIAIAYRDLPKKFRWTQAQRATREQVEENMTFLGLLLMQNTLKPQSAPVIRQLQSARIKCLMLTGDNMLTAVSVSRNCGLVSPSTPLSQLVVTKTLPHIVRLQSLNSSLSHTELDSSSALAVDGSTWTQVCSLFPQLVPLVATRGVVFARMSPQQKAHVVETLQSLDYVVAMIGDGANDCGALKAAHVGVSLSAAEASIAAPFTSTHQQDISCLPQLIAEGRCSLVTSFGIFNFMALYSLTQFSSVLLLYPSGVEMGNMEFLYVDLVITTSLAVVMGRSKPSSGISQTRPLTALASPLNVIPLLLHIILTFVMQYISLLYLRSQPWYAPVHVSHEDETLVTCWENTVVFLISTYQYVILALINSKGKPHREICVKNWLMVIVVLCLSFFNTLLLLFPLHELTYFFELEPISTDDIKFRVTLLMFVALHFFSAIFIEVRILSISSIFQIKPFSSVV</sequence>
<dbReference type="InterPro" id="IPR059000">
    <property type="entry name" value="ATPase_P-type_domA"/>
</dbReference>
<dbReference type="GO" id="GO:0005524">
    <property type="term" value="F:ATP binding"/>
    <property type="evidence" value="ECO:0007669"/>
    <property type="project" value="UniProtKB-KW"/>
</dbReference>
<dbReference type="GO" id="GO:0046872">
    <property type="term" value="F:metal ion binding"/>
    <property type="evidence" value="ECO:0007669"/>
    <property type="project" value="UniProtKB-KW"/>
</dbReference>
<keyword evidence="6" id="KW-0547">Nucleotide-binding</keyword>
<dbReference type="EMBL" id="JBFDAA010000005">
    <property type="protein sequence ID" value="KAL1132364.1"/>
    <property type="molecule type" value="Genomic_DNA"/>
</dbReference>
<evidence type="ECO:0000256" key="9">
    <source>
        <dbReference type="ARBA" id="ARBA00022842"/>
    </source>
</evidence>
<evidence type="ECO:0000256" key="6">
    <source>
        <dbReference type="ARBA" id="ARBA00022741"/>
    </source>
</evidence>
<dbReference type="NCBIfam" id="TIGR01657">
    <property type="entry name" value="P-ATPase-V"/>
    <property type="match status" value="1"/>
</dbReference>
<dbReference type="PANTHER" id="PTHR45630">
    <property type="entry name" value="CATION-TRANSPORTING ATPASE-RELATED"/>
    <property type="match status" value="1"/>
</dbReference>
<dbReference type="SUPFAM" id="SSF81653">
    <property type="entry name" value="Calcium ATPase, transduction domain A"/>
    <property type="match status" value="1"/>
</dbReference>
<dbReference type="SFLD" id="SFLDS00003">
    <property type="entry name" value="Haloacid_Dehalogenase"/>
    <property type="match status" value="1"/>
</dbReference>
<dbReference type="SUPFAM" id="SSF56784">
    <property type="entry name" value="HAD-like"/>
    <property type="match status" value="1"/>
</dbReference>
<dbReference type="InterPro" id="IPR023299">
    <property type="entry name" value="ATPase_P-typ_cyto_dom_N"/>
</dbReference>
<keyword evidence="3" id="KW-0597">Phosphoprotein</keyword>
<keyword evidence="17" id="KW-1185">Reference proteome</keyword>
<dbReference type="InterPro" id="IPR008250">
    <property type="entry name" value="ATPase_P-typ_transduc_dom_A_sf"/>
</dbReference>
<comment type="subcellular location">
    <subcellularLocation>
        <location evidence="1">Late endosome membrane</location>
        <topology evidence="1">Multi-pass membrane protein</topology>
    </subcellularLocation>
</comment>
<dbReference type="Gene3D" id="2.70.150.10">
    <property type="entry name" value="Calcium-transporting ATPase, cytoplasmic transduction domain A"/>
    <property type="match status" value="1"/>
</dbReference>
<feature type="transmembrane region" description="Helical" evidence="14">
    <location>
        <begin position="703"/>
        <end position="721"/>
    </location>
</feature>
<feature type="transmembrane region" description="Helical" evidence="14">
    <location>
        <begin position="733"/>
        <end position="756"/>
    </location>
</feature>
<dbReference type="GO" id="GO:0031902">
    <property type="term" value="C:late endosome membrane"/>
    <property type="evidence" value="ECO:0007669"/>
    <property type="project" value="UniProtKB-SubCell"/>
</dbReference>
<keyword evidence="12 14" id="KW-0472">Membrane</keyword>
<dbReference type="PRINTS" id="PR00119">
    <property type="entry name" value="CATATPASE"/>
</dbReference>
<feature type="transmembrane region" description="Helical" evidence="14">
    <location>
        <begin position="582"/>
        <end position="606"/>
    </location>
</feature>
<dbReference type="FunFam" id="3.40.1110.10:FF:000026">
    <property type="entry name" value="Cation-transporting ATPase"/>
    <property type="match status" value="1"/>
</dbReference>
<comment type="similarity">
    <text evidence="2">Belongs to the cation transport ATPase (P-type) (TC 3.A.3) family. Type V subfamily.</text>
</comment>
<evidence type="ECO:0000256" key="3">
    <source>
        <dbReference type="ARBA" id="ARBA00022553"/>
    </source>
</evidence>
<evidence type="ECO:0000256" key="7">
    <source>
        <dbReference type="ARBA" id="ARBA00022753"/>
    </source>
</evidence>
<accession>A0ABD0YPC9</accession>
<name>A0ABD0YPC9_9HEMI</name>
<keyword evidence="4 14" id="KW-0812">Transmembrane</keyword>
<feature type="transmembrane region" description="Helical" evidence="14">
    <location>
        <begin position="100"/>
        <end position="119"/>
    </location>
</feature>
<dbReference type="FunFam" id="1.20.1110.10:FF:000023">
    <property type="entry name" value="Cation-transporting ATPase"/>
    <property type="match status" value="1"/>
</dbReference>
<dbReference type="AlphaFoldDB" id="A0ABD0YPC9"/>
<proteinExistence type="inferred from homology"/>
<dbReference type="Pfam" id="PF13246">
    <property type="entry name" value="Cation_ATPase"/>
    <property type="match status" value="1"/>
</dbReference>
<feature type="transmembrane region" description="Helical" evidence="14">
    <location>
        <begin position="618"/>
        <end position="636"/>
    </location>
</feature>
<feature type="transmembrane region" description="Helical" evidence="14">
    <location>
        <begin position="657"/>
        <end position="678"/>
    </location>
</feature>
<keyword evidence="8" id="KW-0067">ATP-binding</keyword>
<feature type="domain" description="P-type ATPase A" evidence="15">
    <location>
        <begin position="2"/>
        <end position="86"/>
    </location>
</feature>
<evidence type="ECO:0000256" key="4">
    <source>
        <dbReference type="ARBA" id="ARBA00022692"/>
    </source>
</evidence>
<dbReference type="Gene3D" id="3.40.50.1000">
    <property type="entry name" value="HAD superfamily/HAD-like"/>
    <property type="match status" value="1"/>
</dbReference>
<dbReference type="InterPro" id="IPR023298">
    <property type="entry name" value="ATPase_P-typ_TM_dom_sf"/>
</dbReference>
<evidence type="ECO:0000313" key="16">
    <source>
        <dbReference type="EMBL" id="KAL1132364.1"/>
    </source>
</evidence>
<dbReference type="PRINTS" id="PR00121">
    <property type="entry name" value="NAKATPASE"/>
</dbReference>
<dbReference type="InterPro" id="IPR023214">
    <property type="entry name" value="HAD_sf"/>
</dbReference>
<keyword evidence="9" id="KW-0460">Magnesium</keyword>
<dbReference type="InterPro" id="IPR018303">
    <property type="entry name" value="ATPase_P-typ_P_site"/>
</dbReference>
<feature type="transmembrane region" description="Helical" evidence="14">
    <location>
        <begin position="139"/>
        <end position="158"/>
    </location>
</feature>
<dbReference type="SFLD" id="SFLDG00002">
    <property type="entry name" value="C1.7:_P-type_atpase_like"/>
    <property type="match status" value="1"/>
</dbReference>
<evidence type="ECO:0000256" key="2">
    <source>
        <dbReference type="ARBA" id="ARBA00006000"/>
    </source>
</evidence>
<dbReference type="Pfam" id="PF00122">
    <property type="entry name" value="E1-E2_ATPase"/>
    <property type="match status" value="1"/>
</dbReference>
<dbReference type="InterPro" id="IPR044492">
    <property type="entry name" value="P_typ_ATPase_HD_dom"/>
</dbReference>
<evidence type="ECO:0000313" key="17">
    <source>
        <dbReference type="Proteomes" id="UP001558652"/>
    </source>
</evidence>
<dbReference type="InterPro" id="IPR036412">
    <property type="entry name" value="HAD-like_sf"/>
</dbReference>
<dbReference type="InterPro" id="IPR001757">
    <property type="entry name" value="P_typ_ATPase"/>
</dbReference>
<protein>
    <recommendedName>
        <fullName evidence="15">P-type ATPase A domain-containing protein</fullName>
    </recommendedName>
</protein>
<feature type="transmembrane region" description="Helical" evidence="14">
    <location>
        <begin position="776"/>
        <end position="797"/>
    </location>
</feature>
<keyword evidence="11 14" id="KW-1133">Transmembrane helix</keyword>
<dbReference type="SUPFAM" id="SSF81665">
    <property type="entry name" value="Calcium ATPase, transmembrane domain M"/>
    <property type="match status" value="1"/>
</dbReference>
<evidence type="ECO:0000256" key="14">
    <source>
        <dbReference type="SAM" id="Phobius"/>
    </source>
</evidence>
<dbReference type="PANTHER" id="PTHR45630:SF8">
    <property type="entry name" value="CATION-TRANSPORTING ATPASE"/>
    <property type="match status" value="1"/>
</dbReference>
<dbReference type="SUPFAM" id="SSF81660">
    <property type="entry name" value="Metal cation-transporting ATPase, ATP-binding domain N"/>
    <property type="match status" value="1"/>
</dbReference>
<evidence type="ECO:0000256" key="1">
    <source>
        <dbReference type="ARBA" id="ARBA00004107"/>
    </source>
</evidence>
<evidence type="ECO:0000256" key="11">
    <source>
        <dbReference type="ARBA" id="ARBA00022989"/>
    </source>
</evidence>
<dbReference type="Gene3D" id="1.20.1110.10">
    <property type="entry name" value="Calcium-transporting ATPase, transmembrane domain"/>
    <property type="match status" value="1"/>
</dbReference>
<evidence type="ECO:0000256" key="8">
    <source>
        <dbReference type="ARBA" id="ARBA00022840"/>
    </source>
</evidence>
<keyword evidence="10" id="KW-1278">Translocase</keyword>
<dbReference type="SFLD" id="SFLDF00027">
    <property type="entry name" value="p-type_atpase"/>
    <property type="match status" value="1"/>
</dbReference>
<reference evidence="16 17" key="1">
    <citation type="submission" date="2024-07" db="EMBL/GenBank/DDBJ databases">
        <title>Chromosome-level genome assembly of the water stick insect Ranatra chinensis (Heteroptera: Nepidae).</title>
        <authorList>
            <person name="Liu X."/>
        </authorList>
    </citation>
    <scope>NUCLEOTIDE SEQUENCE [LARGE SCALE GENOMIC DNA]</scope>
    <source>
        <strain evidence="16">Cailab_2021Rc</strain>
        <tissue evidence="16">Muscle</tissue>
    </source>
</reference>
<dbReference type="PROSITE" id="PS01229">
    <property type="entry name" value="COF_2"/>
    <property type="match status" value="1"/>
</dbReference>
<comment type="caution">
    <text evidence="16">The sequence shown here is derived from an EMBL/GenBank/DDBJ whole genome shotgun (WGS) entry which is preliminary data.</text>
</comment>
<evidence type="ECO:0000256" key="13">
    <source>
        <dbReference type="ARBA" id="ARBA00049360"/>
    </source>
</evidence>
<gene>
    <name evidence="16" type="ORF">AAG570_010319</name>
</gene>
<evidence type="ECO:0000256" key="12">
    <source>
        <dbReference type="ARBA" id="ARBA00023136"/>
    </source>
</evidence>
<evidence type="ECO:0000259" key="15">
    <source>
        <dbReference type="Pfam" id="PF00122"/>
    </source>
</evidence>
<evidence type="ECO:0000256" key="5">
    <source>
        <dbReference type="ARBA" id="ARBA00022723"/>
    </source>
</evidence>
<dbReference type="InterPro" id="IPR006544">
    <property type="entry name" value="P-type_TPase_V"/>
</dbReference>
<dbReference type="PROSITE" id="PS00154">
    <property type="entry name" value="ATPASE_E1_E2"/>
    <property type="match status" value="1"/>
</dbReference>
<dbReference type="Gene3D" id="3.40.1110.10">
    <property type="entry name" value="Calcium-transporting ATPase, cytoplasmic domain N"/>
    <property type="match status" value="1"/>
</dbReference>
<dbReference type="Proteomes" id="UP001558652">
    <property type="component" value="Unassembled WGS sequence"/>
</dbReference>
<organism evidence="16 17">
    <name type="scientific">Ranatra chinensis</name>
    <dbReference type="NCBI Taxonomy" id="642074"/>
    <lineage>
        <taxon>Eukaryota</taxon>
        <taxon>Metazoa</taxon>
        <taxon>Ecdysozoa</taxon>
        <taxon>Arthropoda</taxon>
        <taxon>Hexapoda</taxon>
        <taxon>Insecta</taxon>
        <taxon>Pterygota</taxon>
        <taxon>Neoptera</taxon>
        <taxon>Paraneoptera</taxon>
        <taxon>Hemiptera</taxon>
        <taxon>Heteroptera</taxon>
        <taxon>Panheteroptera</taxon>
        <taxon>Nepomorpha</taxon>
        <taxon>Nepidae</taxon>
        <taxon>Ranatrinae</taxon>
        <taxon>Ranatra</taxon>
    </lineage>
</organism>